<reference evidence="2 3" key="1">
    <citation type="submission" date="2013-02" db="EMBL/GenBank/DDBJ databases">
        <authorList>
            <person name="Harkins D.M."/>
            <person name="Durkin A.S."/>
            <person name="Brinkac L.M."/>
            <person name="Haft D.H."/>
            <person name="Selengut J.D."/>
            <person name="Sanka R."/>
            <person name="DePew J."/>
            <person name="Purushe J."/>
            <person name="Tulsiani S.M."/>
            <person name="Graham G.C."/>
            <person name="Burns M.-A."/>
            <person name="Dohnt M.F."/>
            <person name="Smythe L.D."/>
            <person name="McKay D.B."/>
            <person name="Craig S.B."/>
            <person name="Vinetz J.M."/>
            <person name="Sutton G.G."/>
            <person name="Nierman W.C."/>
            <person name="Fouts D.E."/>
        </authorList>
    </citation>
    <scope>NUCLEOTIDE SEQUENCE [LARGE SCALE GENOMIC DNA]</scope>
    <source>
        <strain evidence="2 3">LT2050</strain>
    </source>
</reference>
<name>M3H8F1_LEPIT</name>
<dbReference type="AlphaFoldDB" id="M3H8F1"/>
<comment type="caution">
    <text evidence="2">The sequence shown here is derived from an EMBL/GenBank/DDBJ whole genome shotgun (WGS) entry which is preliminary data.</text>
</comment>
<evidence type="ECO:0000313" key="3">
    <source>
        <dbReference type="Proteomes" id="UP000011778"/>
    </source>
</evidence>
<dbReference type="EMBL" id="AFMD02000394">
    <property type="protein sequence ID" value="EMG20624.1"/>
    <property type="molecule type" value="Genomic_DNA"/>
</dbReference>
<dbReference type="Proteomes" id="UP000011778">
    <property type="component" value="Unassembled WGS sequence"/>
</dbReference>
<feature type="transmembrane region" description="Helical" evidence="1">
    <location>
        <begin position="28"/>
        <end position="49"/>
    </location>
</feature>
<keyword evidence="1" id="KW-0812">Transmembrane</keyword>
<accession>M3H8F1</accession>
<sequence>MDLSGPLLFFRNAYRKTRFCKGNFLRSFSFSVISFGLLFLSSVFIYYSIRIR</sequence>
<evidence type="ECO:0000256" key="1">
    <source>
        <dbReference type="SAM" id="Phobius"/>
    </source>
</evidence>
<protein>
    <submittedName>
        <fullName evidence="2">Uncharacterized protein</fullName>
    </submittedName>
</protein>
<organism evidence="2 3">
    <name type="scientific">Leptospira interrogans serovar Copenhageni str. LT2050</name>
    <dbReference type="NCBI Taxonomy" id="1001598"/>
    <lineage>
        <taxon>Bacteria</taxon>
        <taxon>Pseudomonadati</taxon>
        <taxon>Spirochaetota</taxon>
        <taxon>Spirochaetia</taxon>
        <taxon>Leptospirales</taxon>
        <taxon>Leptospiraceae</taxon>
        <taxon>Leptospira</taxon>
    </lineage>
</organism>
<keyword evidence="1" id="KW-1133">Transmembrane helix</keyword>
<keyword evidence="1" id="KW-0472">Membrane</keyword>
<proteinExistence type="predicted"/>
<evidence type="ECO:0000313" key="2">
    <source>
        <dbReference type="EMBL" id="EMG20624.1"/>
    </source>
</evidence>
<gene>
    <name evidence="2" type="ORF">LEP1GSC150_1549</name>
</gene>